<gene>
    <name evidence="9" type="ORF">COU96_03200</name>
</gene>
<dbReference type="Gene3D" id="1.10.10.200">
    <property type="match status" value="1"/>
</dbReference>
<dbReference type="GO" id="GO:0003677">
    <property type="term" value="F:DNA binding"/>
    <property type="evidence" value="ECO:0007669"/>
    <property type="project" value="UniProtKB-UniRule"/>
</dbReference>
<dbReference type="AlphaFoldDB" id="A0A2M8L4T5"/>
<protein>
    <recommendedName>
        <fullName evidence="6">Probable transcriptional regulatory protein COU96_03200</fullName>
    </recommendedName>
</protein>
<dbReference type="Pfam" id="PF01709">
    <property type="entry name" value="Transcrip_reg"/>
    <property type="match status" value="1"/>
</dbReference>
<evidence type="ECO:0000259" key="8">
    <source>
        <dbReference type="Pfam" id="PF20772"/>
    </source>
</evidence>
<dbReference type="NCBIfam" id="NF009044">
    <property type="entry name" value="PRK12378.1"/>
    <property type="match status" value="1"/>
</dbReference>
<keyword evidence="2 6" id="KW-0963">Cytoplasm</keyword>
<evidence type="ECO:0000256" key="5">
    <source>
        <dbReference type="ARBA" id="ARBA00023163"/>
    </source>
</evidence>
<evidence type="ECO:0000256" key="1">
    <source>
        <dbReference type="ARBA" id="ARBA00008724"/>
    </source>
</evidence>
<keyword evidence="3 6" id="KW-0805">Transcription regulation</keyword>
<accession>A0A2M8L4T5</accession>
<organism evidence="9 10">
    <name type="scientific">Candidatus Shapirobacteria bacterium CG10_big_fil_rev_8_21_14_0_10_38_14</name>
    <dbReference type="NCBI Taxonomy" id="1974483"/>
    <lineage>
        <taxon>Bacteria</taxon>
        <taxon>Candidatus Shapironibacteriota</taxon>
    </lineage>
</organism>
<dbReference type="Gene3D" id="3.30.70.980">
    <property type="match status" value="2"/>
</dbReference>
<evidence type="ECO:0000256" key="3">
    <source>
        <dbReference type="ARBA" id="ARBA00023015"/>
    </source>
</evidence>
<evidence type="ECO:0000256" key="6">
    <source>
        <dbReference type="HAMAP-Rule" id="MF_00693"/>
    </source>
</evidence>
<proteinExistence type="inferred from homology"/>
<reference evidence="10" key="1">
    <citation type="submission" date="2017-09" db="EMBL/GenBank/DDBJ databases">
        <title>Depth-based differentiation of microbial function through sediment-hosted aquifers and enrichment of novel symbionts in the deep terrestrial subsurface.</title>
        <authorList>
            <person name="Probst A.J."/>
            <person name="Ladd B."/>
            <person name="Jarett J.K."/>
            <person name="Geller-Mcgrath D.E."/>
            <person name="Sieber C.M.K."/>
            <person name="Emerson J.B."/>
            <person name="Anantharaman K."/>
            <person name="Thomas B.C."/>
            <person name="Malmstrom R."/>
            <person name="Stieglmeier M."/>
            <person name="Klingl A."/>
            <person name="Woyke T."/>
            <person name="Ryan C.M."/>
            <person name="Banfield J.F."/>
        </authorList>
    </citation>
    <scope>NUCLEOTIDE SEQUENCE [LARGE SCALE GENOMIC DNA]</scope>
</reference>
<dbReference type="FunFam" id="1.10.10.200:FF:000002">
    <property type="entry name" value="Probable transcriptional regulatory protein CLM62_37755"/>
    <property type="match status" value="1"/>
</dbReference>
<dbReference type="NCBIfam" id="TIGR01033">
    <property type="entry name" value="YebC/PmpR family DNA-binding transcriptional regulator"/>
    <property type="match status" value="1"/>
</dbReference>
<sequence length="238" mass="26640">MSGHSHWSTIKRKKGASDQERGKIFSKLAKAISVAAGYGTDPAKNFKLRLAMEKAKEFNMPKENVKRALQQAQGKLANKGLEEVAYEGYGPESIAVIVEAVTDNRNRTTAEIKNIFERGGGSLASPGAVSFQFKKAGMIVVQKKEKIDEQILKLIDLGVADVEEVDDGIEVFTRFEELNEIKNKIKKAGFQIITAEITSQPKMPIKIDNQEKKEKILKFIELLEKHDDVQEVYTNILF</sequence>
<evidence type="ECO:0000313" key="9">
    <source>
        <dbReference type="EMBL" id="PJE68554.1"/>
    </source>
</evidence>
<dbReference type="InterPro" id="IPR048300">
    <property type="entry name" value="TACO1_YebC-like_2nd/3rd_dom"/>
</dbReference>
<dbReference type="InterPro" id="IPR029072">
    <property type="entry name" value="YebC-like"/>
</dbReference>
<dbReference type="InterPro" id="IPR017856">
    <property type="entry name" value="Integrase-like_N"/>
</dbReference>
<evidence type="ECO:0000256" key="4">
    <source>
        <dbReference type="ARBA" id="ARBA00023125"/>
    </source>
</evidence>
<dbReference type="PANTHER" id="PTHR12532">
    <property type="entry name" value="TRANSLATIONAL ACTIVATOR OF CYTOCHROME C OXIDASE 1"/>
    <property type="match status" value="1"/>
</dbReference>
<comment type="subcellular location">
    <subcellularLocation>
        <location evidence="6">Cytoplasm</location>
    </subcellularLocation>
</comment>
<dbReference type="InterPro" id="IPR026564">
    <property type="entry name" value="Transcrip_reg_TACO1-like_dom3"/>
</dbReference>
<name>A0A2M8L4T5_9BACT</name>
<evidence type="ECO:0000259" key="7">
    <source>
        <dbReference type="Pfam" id="PF01709"/>
    </source>
</evidence>
<dbReference type="InterPro" id="IPR049083">
    <property type="entry name" value="TACO1_YebC_N"/>
</dbReference>
<dbReference type="Proteomes" id="UP000229500">
    <property type="component" value="Unassembled WGS sequence"/>
</dbReference>
<evidence type="ECO:0000313" key="10">
    <source>
        <dbReference type="Proteomes" id="UP000229500"/>
    </source>
</evidence>
<dbReference type="InterPro" id="IPR002876">
    <property type="entry name" value="Transcrip_reg_TACO1-like"/>
</dbReference>
<dbReference type="Pfam" id="PF20772">
    <property type="entry name" value="TACO1_YebC_N"/>
    <property type="match status" value="1"/>
</dbReference>
<dbReference type="NCBIfam" id="NF001030">
    <property type="entry name" value="PRK00110.1"/>
    <property type="match status" value="1"/>
</dbReference>
<feature type="domain" description="TACO1/YebC-like N-terminal" evidence="8">
    <location>
        <begin position="5"/>
        <end position="75"/>
    </location>
</feature>
<dbReference type="GO" id="GO:0006355">
    <property type="term" value="P:regulation of DNA-templated transcription"/>
    <property type="evidence" value="ECO:0007669"/>
    <property type="project" value="UniProtKB-UniRule"/>
</dbReference>
<dbReference type="SUPFAM" id="SSF75625">
    <property type="entry name" value="YebC-like"/>
    <property type="match status" value="1"/>
</dbReference>
<keyword evidence="4 6" id="KW-0238">DNA-binding</keyword>
<comment type="caution">
    <text evidence="9">The sequence shown here is derived from an EMBL/GenBank/DDBJ whole genome shotgun (WGS) entry which is preliminary data.</text>
</comment>
<dbReference type="HAMAP" id="MF_00693">
    <property type="entry name" value="Transcrip_reg_TACO1"/>
    <property type="match status" value="1"/>
</dbReference>
<dbReference type="GO" id="GO:0005829">
    <property type="term" value="C:cytosol"/>
    <property type="evidence" value="ECO:0007669"/>
    <property type="project" value="TreeGrafter"/>
</dbReference>
<dbReference type="PANTHER" id="PTHR12532:SF6">
    <property type="entry name" value="TRANSCRIPTIONAL REGULATORY PROTEIN YEBC-RELATED"/>
    <property type="match status" value="1"/>
</dbReference>
<comment type="similarity">
    <text evidence="1 6">Belongs to the TACO1 family.</text>
</comment>
<keyword evidence="5 6" id="KW-0804">Transcription</keyword>
<evidence type="ECO:0000256" key="2">
    <source>
        <dbReference type="ARBA" id="ARBA00022490"/>
    </source>
</evidence>
<dbReference type="EMBL" id="PFEL01000121">
    <property type="protein sequence ID" value="PJE68554.1"/>
    <property type="molecule type" value="Genomic_DNA"/>
</dbReference>
<feature type="domain" description="TACO1/YebC-like second and third" evidence="7">
    <location>
        <begin position="81"/>
        <end position="236"/>
    </location>
</feature>